<evidence type="ECO:0000313" key="5">
    <source>
        <dbReference type="EMBL" id="CAD8493982.1"/>
    </source>
</evidence>
<dbReference type="PANTHER" id="PTHR45266">
    <property type="entry name" value="OXALOACETATE DECARBOXYLASE ALPHA CHAIN"/>
    <property type="match status" value="1"/>
</dbReference>
<dbReference type="SUPFAM" id="SSF51230">
    <property type="entry name" value="Single hybrid motif"/>
    <property type="match status" value="1"/>
</dbReference>
<dbReference type="CDD" id="cd06849">
    <property type="entry name" value="lipoyl_domain"/>
    <property type="match status" value="1"/>
</dbReference>
<dbReference type="Pfam" id="PF00364">
    <property type="entry name" value="Biotin_lipoyl"/>
    <property type="match status" value="1"/>
</dbReference>
<dbReference type="Gene3D" id="2.40.50.100">
    <property type="match status" value="1"/>
</dbReference>
<protein>
    <recommendedName>
        <fullName evidence="4">Lipoyl-binding domain-containing protein</fullName>
    </recommendedName>
</protein>
<reference evidence="5" key="1">
    <citation type="submission" date="2021-01" db="EMBL/GenBank/DDBJ databases">
        <authorList>
            <person name="Corre E."/>
            <person name="Pelletier E."/>
            <person name="Niang G."/>
            <person name="Scheremetjew M."/>
            <person name="Finn R."/>
            <person name="Kale V."/>
            <person name="Holt S."/>
            <person name="Cochrane G."/>
            <person name="Meng A."/>
            <person name="Brown T."/>
            <person name="Cohen L."/>
        </authorList>
    </citation>
    <scope>NUCLEOTIDE SEQUENCE</scope>
    <source>
        <strain evidence="5">CCMP1374</strain>
    </source>
</reference>
<proteinExistence type="predicted"/>
<dbReference type="AlphaFoldDB" id="A0A7S0EU20"/>
<sequence length="104" mass="11319">MILRHVRLVAPRLARCRCRQLSVRTLDTPFISDSIPLAEGILGTVEELLCSVGDSVKEDDVVAVVETDKVSLDVRATASGVVAAVCVEVGEEVKERQPIYELVD</sequence>
<dbReference type="InterPro" id="IPR011053">
    <property type="entry name" value="Single_hybrid_motif"/>
</dbReference>
<keyword evidence="2" id="KW-0809">Transit peptide</keyword>
<accession>A0A7S0EU20</accession>
<keyword evidence="1" id="KW-0450">Lipoyl</keyword>
<name>A0A7S0EU20_9EUKA</name>
<feature type="domain" description="Lipoyl-binding" evidence="4">
    <location>
        <begin position="23"/>
        <end position="103"/>
    </location>
</feature>
<gene>
    <name evidence="5" type="ORF">PANT1444_LOCUS12759</name>
</gene>
<keyword evidence="3" id="KW-0092">Biotin</keyword>
<dbReference type="InterPro" id="IPR003016">
    <property type="entry name" value="2-oxoA_DH_lipoyl-BS"/>
</dbReference>
<dbReference type="PROSITE" id="PS50968">
    <property type="entry name" value="BIOTINYL_LIPOYL"/>
    <property type="match status" value="1"/>
</dbReference>
<dbReference type="InterPro" id="IPR050709">
    <property type="entry name" value="Biotin_Carboxyl_Carrier/Decarb"/>
</dbReference>
<organism evidence="5">
    <name type="scientific">Phaeocystis antarctica</name>
    <dbReference type="NCBI Taxonomy" id="33657"/>
    <lineage>
        <taxon>Eukaryota</taxon>
        <taxon>Haptista</taxon>
        <taxon>Haptophyta</taxon>
        <taxon>Prymnesiophyceae</taxon>
        <taxon>Phaeocystales</taxon>
        <taxon>Phaeocystaceae</taxon>
        <taxon>Phaeocystis</taxon>
    </lineage>
</organism>
<evidence type="ECO:0000256" key="1">
    <source>
        <dbReference type="ARBA" id="ARBA00022823"/>
    </source>
</evidence>
<evidence type="ECO:0000256" key="2">
    <source>
        <dbReference type="ARBA" id="ARBA00022946"/>
    </source>
</evidence>
<dbReference type="PANTHER" id="PTHR45266:SF3">
    <property type="entry name" value="OXALOACETATE DECARBOXYLASE ALPHA CHAIN"/>
    <property type="match status" value="1"/>
</dbReference>
<evidence type="ECO:0000256" key="3">
    <source>
        <dbReference type="ARBA" id="ARBA00023267"/>
    </source>
</evidence>
<evidence type="ECO:0000259" key="4">
    <source>
        <dbReference type="PROSITE" id="PS50968"/>
    </source>
</evidence>
<dbReference type="PROSITE" id="PS00189">
    <property type="entry name" value="LIPOYL"/>
    <property type="match status" value="1"/>
</dbReference>
<dbReference type="EMBL" id="HBEP01022699">
    <property type="protein sequence ID" value="CAD8493982.1"/>
    <property type="molecule type" value="Transcribed_RNA"/>
</dbReference>
<dbReference type="InterPro" id="IPR000089">
    <property type="entry name" value="Biotin_lipoyl"/>
</dbReference>